<dbReference type="AlphaFoldDB" id="A0A4U0MWD6"/>
<dbReference type="EMBL" id="SUMB01000011">
    <property type="protein sequence ID" value="TJZ45395.1"/>
    <property type="molecule type" value="Genomic_DNA"/>
</dbReference>
<dbReference type="RefSeq" id="WP_136743137.1">
    <property type="nucleotide sequence ID" value="NZ_SUMB01000011.1"/>
</dbReference>
<dbReference type="OrthoDB" id="4966777at2"/>
<gene>
    <name evidence="2" type="ORF">FCH28_29140</name>
</gene>
<evidence type="ECO:0000313" key="2">
    <source>
        <dbReference type="EMBL" id="TJZ45395.1"/>
    </source>
</evidence>
<reference evidence="2 3" key="1">
    <citation type="submission" date="2019-04" db="EMBL/GenBank/DDBJ databases">
        <title>Streptomyces piniterrae sp. nov., a heliquinomycin-producing actinomycete isolated from rhizosphere soil of Pinus yunnanensis.</title>
        <authorList>
            <person name="Zhuang X."/>
            <person name="Zhao J."/>
        </authorList>
    </citation>
    <scope>NUCLEOTIDE SEQUENCE [LARGE SCALE GENOMIC DNA]</scope>
    <source>
        <strain evidence="3">jys28</strain>
    </source>
</reference>
<organism evidence="2 3">
    <name type="scientific">Streptomyces piniterrae</name>
    <dbReference type="NCBI Taxonomy" id="2571125"/>
    <lineage>
        <taxon>Bacteria</taxon>
        <taxon>Bacillati</taxon>
        <taxon>Actinomycetota</taxon>
        <taxon>Actinomycetes</taxon>
        <taxon>Kitasatosporales</taxon>
        <taxon>Streptomycetaceae</taxon>
        <taxon>Streptomyces</taxon>
    </lineage>
</organism>
<dbReference type="Proteomes" id="UP000308697">
    <property type="component" value="Unassembled WGS sequence"/>
</dbReference>
<feature type="domain" description="DUF5753" evidence="1">
    <location>
        <begin position="23"/>
        <end position="195"/>
    </location>
</feature>
<sequence length="208" mass="22904">MNTAYEPNGWDALHRQGMGPTQQAFLDLVRRTKDTKRYCANVIWGNLQTADYVRAMLRLVVDFLGTPDDIEAGVQGRIARAGLIGKEGRTYHVVLAQEAMRTNIGGPGVMRAQLARLLEAVDLPGLTLGIIPDRAERHVYPGHSFGIFDGKRVEVELYGGSPTYTDQKQIDAYEKAFSLLERSAVYGDAARALIRGELAALEVSEAKN</sequence>
<evidence type="ECO:0000259" key="1">
    <source>
        <dbReference type="Pfam" id="PF19054"/>
    </source>
</evidence>
<name>A0A4U0MWD6_9ACTN</name>
<dbReference type="InterPro" id="IPR043917">
    <property type="entry name" value="DUF5753"/>
</dbReference>
<accession>A0A4U0MWD6</accession>
<keyword evidence="2" id="KW-0238">DNA-binding</keyword>
<evidence type="ECO:0000313" key="3">
    <source>
        <dbReference type="Proteomes" id="UP000308697"/>
    </source>
</evidence>
<proteinExistence type="predicted"/>
<dbReference type="GO" id="GO:0003677">
    <property type="term" value="F:DNA binding"/>
    <property type="evidence" value="ECO:0007669"/>
    <property type="project" value="UniProtKB-KW"/>
</dbReference>
<comment type="caution">
    <text evidence="2">The sequence shown here is derived from an EMBL/GenBank/DDBJ whole genome shotgun (WGS) entry which is preliminary data.</text>
</comment>
<protein>
    <submittedName>
        <fullName evidence="2">DNA-binding protein</fullName>
    </submittedName>
</protein>
<dbReference type="Pfam" id="PF19054">
    <property type="entry name" value="DUF5753"/>
    <property type="match status" value="1"/>
</dbReference>
<keyword evidence="3" id="KW-1185">Reference proteome</keyword>